<organism evidence="2">
    <name type="scientific">Dissoconium aciculare CBS 342.82</name>
    <dbReference type="NCBI Taxonomy" id="1314786"/>
    <lineage>
        <taxon>Eukaryota</taxon>
        <taxon>Fungi</taxon>
        <taxon>Dikarya</taxon>
        <taxon>Ascomycota</taxon>
        <taxon>Pezizomycotina</taxon>
        <taxon>Dothideomycetes</taxon>
        <taxon>Dothideomycetidae</taxon>
        <taxon>Mycosphaerellales</taxon>
        <taxon>Dissoconiaceae</taxon>
        <taxon>Dissoconium</taxon>
    </lineage>
</organism>
<dbReference type="AlphaFoldDB" id="A0A6J3M3Y7"/>
<sequence>MLSLFLIHKERASSTARTIVGLCTFIGARLVYTPSLLILFELRLLQGPSICRLGTLISTDPAAGTCLILLSHRTCSNFQPSSKPKLSSLSATPATSKCRLLSSGRQPGTRHSSNLRFNLPLTFRNYIELRKHHAPTVARPYALSSYACIHIHTHHRPGRCERNPKSIIFQHVVNCALRFGPDSASRSSVQHLHIAQRFKSQEVSKTT</sequence>
<name>A0A6J3M3Y7_9PEZI</name>
<gene>
    <name evidence="2" type="ORF">K489DRAFT_215834</name>
</gene>
<dbReference type="GeneID" id="54357494"/>
<reference evidence="2" key="3">
    <citation type="submission" date="2025-08" db="UniProtKB">
        <authorList>
            <consortium name="RefSeq"/>
        </authorList>
    </citation>
    <scope>IDENTIFICATION</scope>
    <source>
        <strain evidence="2">CBS 342.82</strain>
    </source>
</reference>
<dbReference type="Proteomes" id="UP000504637">
    <property type="component" value="Unplaced"/>
</dbReference>
<evidence type="ECO:0000313" key="1">
    <source>
        <dbReference type="Proteomes" id="UP000504637"/>
    </source>
</evidence>
<reference evidence="2" key="1">
    <citation type="submission" date="2020-01" db="EMBL/GenBank/DDBJ databases">
        <authorList>
            <consortium name="DOE Joint Genome Institute"/>
            <person name="Haridas S."/>
            <person name="Albert R."/>
            <person name="Binder M."/>
            <person name="Bloem J."/>
            <person name="Labutti K."/>
            <person name="Salamov A."/>
            <person name="Andreopoulos B."/>
            <person name="Baker S.E."/>
            <person name="Barry K."/>
            <person name="Bills G."/>
            <person name="Bluhm B.H."/>
            <person name="Cannon C."/>
            <person name="Castanera R."/>
            <person name="Culley D.E."/>
            <person name="Daum C."/>
            <person name="Ezra D."/>
            <person name="Gonzalez J.B."/>
            <person name="Henrissat B."/>
            <person name="Kuo A."/>
            <person name="Liang C."/>
            <person name="Lipzen A."/>
            <person name="Lutzoni F."/>
            <person name="Magnuson J."/>
            <person name="Mondo S."/>
            <person name="Nolan M."/>
            <person name="Ohm R."/>
            <person name="Pangilinan J."/>
            <person name="Park H.-J."/>
            <person name="Ramirez L."/>
            <person name="Alfaro M."/>
            <person name="Sun H."/>
            <person name="Tritt A."/>
            <person name="Yoshinaga Y."/>
            <person name="Zwiers L.-H."/>
            <person name="Turgeon B.G."/>
            <person name="Goodwin S.B."/>
            <person name="Spatafora J.W."/>
            <person name="Crous P.W."/>
            <person name="Grigoriev I.V."/>
        </authorList>
    </citation>
    <scope>NUCLEOTIDE SEQUENCE</scope>
    <source>
        <strain evidence="2">CBS 342.82</strain>
    </source>
</reference>
<reference evidence="2" key="2">
    <citation type="submission" date="2020-04" db="EMBL/GenBank/DDBJ databases">
        <authorList>
            <consortium name="NCBI Genome Project"/>
        </authorList>
    </citation>
    <scope>NUCLEOTIDE SEQUENCE</scope>
    <source>
        <strain evidence="2">CBS 342.82</strain>
    </source>
</reference>
<proteinExistence type="predicted"/>
<protein>
    <submittedName>
        <fullName evidence="2">Uncharacterized protein</fullName>
    </submittedName>
</protein>
<accession>A0A6J3M3Y7</accession>
<dbReference type="RefSeq" id="XP_033459787.1">
    <property type="nucleotide sequence ID" value="XM_033599695.1"/>
</dbReference>
<evidence type="ECO:0000313" key="2">
    <source>
        <dbReference type="RefSeq" id="XP_033459787.1"/>
    </source>
</evidence>
<keyword evidence="1" id="KW-1185">Reference proteome</keyword>